<sequence>MKSDTGTGRKLLWFVGLWCAGVATVTVIGLVIKLMIGT</sequence>
<protein>
    <submittedName>
        <fullName evidence="1">Uncharacterized protein</fullName>
    </submittedName>
</protein>
<dbReference type="EMBL" id="JAGGJR010000001">
    <property type="protein sequence ID" value="MBP1870928.1"/>
    <property type="molecule type" value="Genomic_DNA"/>
</dbReference>
<comment type="caution">
    <text evidence="1">The sequence shown here is derived from an EMBL/GenBank/DDBJ whole genome shotgun (WGS) entry which is preliminary data.</text>
</comment>
<proteinExistence type="predicted"/>
<gene>
    <name evidence="1" type="ORF">J2Z19_000625</name>
</gene>
<name>A0ACC5SPW7_ENSAD</name>
<dbReference type="Proteomes" id="UP000823773">
    <property type="component" value="Unassembled WGS sequence"/>
</dbReference>
<evidence type="ECO:0000313" key="2">
    <source>
        <dbReference type="Proteomes" id="UP000823773"/>
    </source>
</evidence>
<organism evidence="1 2">
    <name type="scientific">Ensifer adhaerens</name>
    <name type="common">Sinorhizobium morelense</name>
    <dbReference type="NCBI Taxonomy" id="106592"/>
    <lineage>
        <taxon>Bacteria</taxon>
        <taxon>Pseudomonadati</taxon>
        <taxon>Pseudomonadota</taxon>
        <taxon>Alphaproteobacteria</taxon>
        <taxon>Hyphomicrobiales</taxon>
        <taxon>Rhizobiaceae</taxon>
        <taxon>Sinorhizobium/Ensifer group</taxon>
        <taxon>Ensifer</taxon>
    </lineage>
</organism>
<accession>A0ACC5SPW7</accession>
<keyword evidence="2" id="KW-1185">Reference proteome</keyword>
<reference evidence="1" key="1">
    <citation type="submission" date="2021-03" db="EMBL/GenBank/DDBJ databases">
        <title>Genomic Encyclopedia of Type Strains, Phase IV (KMG-IV): sequencing the most valuable type-strain genomes for metagenomic binning, comparative biology and taxonomic classification.</title>
        <authorList>
            <person name="Goeker M."/>
        </authorList>
    </citation>
    <scope>NUCLEOTIDE SEQUENCE</scope>
    <source>
        <strain evidence="1">DSM 18131</strain>
    </source>
</reference>
<evidence type="ECO:0000313" key="1">
    <source>
        <dbReference type="EMBL" id="MBP1870928.1"/>
    </source>
</evidence>